<dbReference type="InterPro" id="IPR050834">
    <property type="entry name" value="Glycosyltransf_2"/>
</dbReference>
<evidence type="ECO:0000313" key="3">
    <source>
        <dbReference type="Proteomes" id="UP000216361"/>
    </source>
</evidence>
<dbReference type="EMBL" id="NOXS01000031">
    <property type="protein sequence ID" value="OYQ19536.1"/>
    <property type="molecule type" value="Genomic_DNA"/>
</dbReference>
<dbReference type="CDD" id="cd06433">
    <property type="entry name" value="GT_2_WfgS_like"/>
    <property type="match status" value="1"/>
</dbReference>
<comment type="caution">
    <text evidence="2">The sequence shown here is derived from an EMBL/GenBank/DDBJ whole genome shotgun (WGS) entry which is preliminary data.</text>
</comment>
<accession>A0A255XRA8</accession>
<dbReference type="Proteomes" id="UP000216361">
    <property type="component" value="Unassembled WGS sequence"/>
</dbReference>
<dbReference type="PANTHER" id="PTHR43685">
    <property type="entry name" value="GLYCOSYLTRANSFERASE"/>
    <property type="match status" value="1"/>
</dbReference>
<protein>
    <recommendedName>
        <fullName evidence="1">Glycosyltransferase 2-like domain-containing protein</fullName>
    </recommendedName>
</protein>
<reference evidence="2 3" key="1">
    <citation type="submission" date="2017-07" db="EMBL/GenBank/DDBJ databases">
        <title>Elstera cyanobacteriorum sp. nov., a novel bacterium isolated from cyanobacterial aggregates in a eutrophic lake.</title>
        <authorList>
            <person name="Cai H."/>
        </authorList>
    </citation>
    <scope>NUCLEOTIDE SEQUENCE [LARGE SCALE GENOMIC DNA]</scope>
    <source>
        <strain evidence="2 3">TH019</strain>
    </source>
</reference>
<name>A0A255XRA8_9PROT</name>
<dbReference type="RefSeq" id="WP_094408641.1">
    <property type="nucleotide sequence ID" value="NZ_BMJZ01000004.1"/>
</dbReference>
<proteinExistence type="predicted"/>
<dbReference type="AlphaFoldDB" id="A0A255XRA8"/>
<gene>
    <name evidence="2" type="ORF">CHR90_08975</name>
</gene>
<evidence type="ECO:0000313" key="2">
    <source>
        <dbReference type="EMBL" id="OYQ19536.1"/>
    </source>
</evidence>
<dbReference type="PANTHER" id="PTHR43685:SF2">
    <property type="entry name" value="GLYCOSYLTRANSFERASE 2-LIKE DOMAIN-CONTAINING PROTEIN"/>
    <property type="match status" value="1"/>
</dbReference>
<feature type="domain" description="Glycosyltransferase 2-like" evidence="1">
    <location>
        <begin position="24"/>
        <end position="149"/>
    </location>
</feature>
<dbReference type="OrthoDB" id="9794124at2"/>
<dbReference type="Pfam" id="PF00535">
    <property type="entry name" value="Glycos_transf_2"/>
    <property type="match status" value="1"/>
</dbReference>
<evidence type="ECO:0000259" key="1">
    <source>
        <dbReference type="Pfam" id="PF00535"/>
    </source>
</evidence>
<keyword evidence="3" id="KW-1185">Reference proteome</keyword>
<dbReference type="InterPro" id="IPR029044">
    <property type="entry name" value="Nucleotide-diphossugar_trans"/>
</dbReference>
<dbReference type="InterPro" id="IPR001173">
    <property type="entry name" value="Glyco_trans_2-like"/>
</dbReference>
<sequence length="283" mass="31899">MQDHFGFRPGQRPAPSPGVPLYTLITIVRNAVGSIEQTLRSVERQTYPAIEYIVVDAASTDGTVEVLRRYEHLISVWCSEPDQGHADGQNKGVRQANGQFIGFVYADDWLPDDFVETSVASLLRDGADFVFGDMDYHMDGEFLFTIPGDPEYRTRIHYRAPVMNYPTLTAHRRVFDGVGLFNPAYRVAPDYEWLFRVDRAGFRGCHDPAIRYHFALGGNSSQYATRSALEVARALCAQGANPLRVWSYACVRIAFHAVDERLRRYVSPAVYARVRAVRKAISG</sequence>
<dbReference type="Gene3D" id="3.90.550.10">
    <property type="entry name" value="Spore Coat Polysaccharide Biosynthesis Protein SpsA, Chain A"/>
    <property type="match status" value="1"/>
</dbReference>
<dbReference type="SUPFAM" id="SSF53448">
    <property type="entry name" value="Nucleotide-diphospho-sugar transferases"/>
    <property type="match status" value="1"/>
</dbReference>
<organism evidence="2 3">
    <name type="scientific">Elstera cyanobacteriorum</name>
    <dbReference type="NCBI Taxonomy" id="2022747"/>
    <lineage>
        <taxon>Bacteria</taxon>
        <taxon>Pseudomonadati</taxon>
        <taxon>Pseudomonadota</taxon>
        <taxon>Alphaproteobacteria</taxon>
        <taxon>Rhodospirillales</taxon>
        <taxon>Rhodospirillaceae</taxon>
        <taxon>Elstera</taxon>
    </lineage>
</organism>